<dbReference type="AlphaFoldDB" id="A0A6M3K3V8"/>
<sequence length="259" mass="27984">MNFRDLVGQGRNSQATMAMAQLYANRDEAWGIPRAHGGDFRKSPYHLVPVNPLFPIIKRYNFFTAYDVDTTNVWDESNSGSGTGLTCQDGRGGYATVVNAASDNNYYFYEGKYKNGTLAAGKNTWLSGEIAVKTATKAEIFFGLCATISGNLFDNRADAIGFYTDPDNDASGLLRCECSKDSSASQSSSTESLADATRVKLSVIIGGTSVAYFAVNDVVKKAISTNVPTTDLAFCFGIRNGEAAANELDIYPTTLILER</sequence>
<gene>
    <name evidence="1" type="ORF">MM415A01375_0014</name>
</gene>
<dbReference type="EMBL" id="MT142259">
    <property type="protein sequence ID" value="QJA77033.1"/>
    <property type="molecule type" value="Genomic_DNA"/>
</dbReference>
<organism evidence="1">
    <name type="scientific">viral metagenome</name>
    <dbReference type="NCBI Taxonomy" id="1070528"/>
    <lineage>
        <taxon>unclassified sequences</taxon>
        <taxon>metagenomes</taxon>
        <taxon>organismal metagenomes</taxon>
    </lineage>
</organism>
<evidence type="ECO:0000313" key="1">
    <source>
        <dbReference type="EMBL" id="QJA77033.1"/>
    </source>
</evidence>
<reference evidence="1" key="1">
    <citation type="submission" date="2020-03" db="EMBL/GenBank/DDBJ databases">
        <title>The deep terrestrial virosphere.</title>
        <authorList>
            <person name="Holmfeldt K."/>
            <person name="Nilsson E."/>
            <person name="Simone D."/>
            <person name="Lopez-Fernandez M."/>
            <person name="Wu X."/>
            <person name="de Brujin I."/>
            <person name="Lundin D."/>
            <person name="Andersson A."/>
            <person name="Bertilsson S."/>
            <person name="Dopson M."/>
        </authorList>
    </citation>
    <scope>NUCLEOTIDE SEQUENCE</scope>
    <source>
        <strain evidence="1">MM415A01375</strain>
    </source>
</reference>
<name>A0A6M3K3V8_9ZZZZ</name>
<protein>
    <submittedName>
        <fullName evidence="1">Uncharacterized protein</fullName>
    </submittedName>
</protein>
<accession>A0A6M3K3V8</accession>
<proteinExistence type="predicted"/>